<evidence type="ECO:0000256" key="10">
    <source>
        <dbReference type="SAM" id="Phobius"/>
    </source>
</evidence>
<sequence length="791" mass="88205">MHLIASLSLLLFVLLLPTCSAAAIAPRQQQKIPSSPRAINLTESWLITPSLSGIRQDSESSGGLIDGILQIYASENVTIRLFGRNLSANTSIKFTPEAATRDSSCDDLEITGIFVTGDDQENVSNDSATIMVNLNLLPDTKAAYFICVLDPITDDWKHQGTHPYLKIHTIKQYFIPLWLQIVFVALLQLLSGLFSGLNLGLLSLDPTELQIVASVGSAKDRIYAKHIIPLRTKGNFLLCSLVIANALANSILTILLDNLTSGLYAVIFSTIGIVLFGEIVPQALCNRFGLAIGSATRYITYVVMVLTCIASYPLSRLLELLLGREIGTVYDRERLVELIRVTMDHNKLEKGEANIISGTLSLKNKKVLDIMTPLDDVFMLPYDAVLDFDTLSEITREAFTRIPVFENNRANIVGLLNIKDLALLDPDDCTAVKTLCKYYSYELCFVIGDTTLDFMLEDFKKGRSHMAFIQQYTSEKDRDPAYETIGVVTLEDIIEEMIQAEIYDESDMSSQDKSKKLARKDMNVFSSRPLYQSLITPQLQHAAFQFLSTTVEPFRDEMISEQILRRLIRHGEVARLIRRKPTDVEPVYIYQAGKPADFFVLVLEGRVEVKIGYEGLIFESGPFTHFGVSAQTIPSDELLQLRNAPFPALPSPRPSQARLNLERSSNSGLFVPDFTVYAISDVLFLRIKRSHYMAAVRATILERQGKADQDAIIEDTFGEEMDRLAKEENAVPVGLDFLPAVDSLTRKRSQLSIQSSSRVPSISVTPVIETTDPRHASTTAELIEMQTLHKS</sequence>
<organism evidence="14 15">
    <name type="scientific">Hypsibius exemplaris</name>
    <name type="common">Freshwater tardigrade</name>
    <dbReference type="NCBI Taxonomy" id="2072580"/>
    <lineage>
        <taxon>Eukaryota</taxon>
        <taxon>Metazoa</taxon>
        <taxon>Ecdysozoa</taxon>
        <taxon>Tardigrada</taxon>
        <taxon>Eutardigrada</taxon>
        <taxon>Parachela</taxon>
        <taxon>Hypsibioidea</taxon>
        <taxon>Hypsibiidae</taxon>
        <taxon>Hypsibius</taxon>
    </lineage>
</organism>
<keyword evidence="11" id="KW-0732">Signal</keyword>
<evidence type="ECO:0000313" key="15">
    <source>
        <dbReference type="Proteomes" id="UP000192578"/>
    </source>
</evidence>
<evidence type="ECO:0000256" key="11">
    <source>
        <dbReference type="SAM" id="SignalP"/>
    </source>
</evidence>
<protein>
    <submittedName>
        <fullName evidence="14">Metal transporter CNNM2</fullName>
    </submittedName>
</protein>
<dbReference type="GO" id="GO:0008340">
    <property type="term" value="P:determination of adult lifespan"/>
    <property type="evidence" value="ECO:0007669"/>
    <property type="project" value="UniProtKB-ARBA"/>
</dbReference>
<evidence type="ECO:0000256" key="1">
    <source>
        <dbReference type="ARBA" id="ARBA00004554"/>
    </source>
</evidence>
<comment type="subcellular location">
    <subcellularLocation>
        <location evidence="1">Basolateral cell membrane</location>
        <topology evidence="1">Multi-pass membrane protein</topology>
    </subcellularLocation>
</comment>
<keyword evidence="5 9" id="KW-1133">Transmembrane helix</keyword>
<comment type="similarity">
    <text evidence="2">Belongs to the ACDP family.</text>
</comment>
<dbReference type="InterPro" id="IPR018490">
    <property type="entry name" value="cNMP-bd_dom_sf"/>
</dbReference>
<dbReference type="CDD" id="cd04590">
    <property type="entry name" value="CBS_pair_CorC_HlyC_assoc"/>
    <property type="match status" value="1"/>
</dbReference>
<dbReference type="SUPFAM" id="SSF51206">
    <property type="entry name" value="cAMP-binding domain-like"/>
    <property type="match status" value="1"/>
</dbReference>
<evidence type="ECO:0000313" key="14">
    <source>
        <dbReference type="EMBL" id="OQV20801.1"/>
    </source>
</evidence>
<feature type="transmembrane region" description="Helical" evidence="10">
    <location>
        <begin position="235"/>
        <end position="256"/>
    </location>
</feature>
<accession>A0A1W0X011</accession>
<keyword evidence="7 9" id="KW-0472">Membrane</keyword>
<dbReference type="PROSITE" id="PS51371">
    <property type="entry name" value="CBS"/>
    <property type="match status" value="1"/>
</dbReference>
<keyword evidence="3 9" id="KW-0812">Transmembrane</keyword>
<keyword evidence="15" id="KW-1185">Reference proteome</keyword>
<evidence type="ECO:0000259" key="12">
    <source>
        <dbReference type="PROSITE" id="PS51371"/>
    </source>
</evidence>
<comment type="caution">
    <text evidence="14">The sequence shown here is derived from an EMBL/GenBank/DDBJ whole genome shotgun (WGS) entry which is preliminary data.</text>
</comment>
<dbReference type="GO" id="GO:0016323">
    <property type="term" value="C:basolateral plasma membrane"/>
    <property type="evidence" value="ECO:0007669"/>
    <property type="project" value="UniProtKB-SubCell"/>
</dbReference>
<proteinExistence type="inferred from homology"/>
<keyword evidence="6 8" id="KW-0129">CBS domain</keyword>
<dbReference type="FunFam" id="3.10.580.10:FF:000006">
    <property type="entry name" value="DUF21 and CBS domain protein"/>
    <property type="match status" value="1"/>
</dbReference>
<dbReference type="PROSITE" id="PS51846">
    <property type="entry name" value="CNNM"/>
    <property type="match status" value="1"/>
</dbReference>
<gene>
    <name evidence="14" type="ORF">BV898_05147</name>
</gene>
<feature type="transmembrane region" description="Helical" evidence="10">
    <location>
        <begin position="262"/>
        <end position="286"/>
    </location>
</feature>
<dbReference type="InterPro" id="IPR046342">
    <property type="entry name" value="CBS_dom_sf"/>
</dbReference>
<dbReference type="Proteomes" id="UP000192578">
    <property type="component" value="Unassembled WGS sequence"/>
</dbReference>
<dbReference type="GO" id="GO:0040018">
    <property type="term" value="P:positive regulation of multicellular organism growth"/>
    <property type="evidence" value="ECO:0007669"/>
    <property type="project" value="UniProtKB-ARBA"/>
</dbReference>
<dbReference type="PANTHER" id="PTHR12064:SF94">
    <property type="entry name" value="UNEXTENDED PROTEIN"/>
    <property type="match status" value="1"/>
</dbReference>
<dbReference type="InterPro" id="IPR044751">
    <property type="entry name" value="Ion_transp-like_CBS"/>
</dbReference>
<dbReference type="GO" id="GO:0022857">
    <property type="term" value="F:transmembrane transporter activity"/>
    <property type="evidence" value="ECO:0007669"/>
    <property type="project" value="TreeGrafter"/>
</dbReference>
<evidence type="ECO:0000256" key="7">
    <source>
        <dbReference type="ARBA" id="ARBA00023136"/>
    </source>
</evidence>
<evidence type="ECO:0000256" key="6">
    <source>
        <dbReference type="ARBA" id="ARBA00023122"/>
    </source>
</evidence>
<evidence type="ECO:0000259" key="13">
    <source>
        <dbReference type="PROSITE" id="PS51846"/>
    </source>
</evidence>
<dbReference type="AlphaFoldDB" id="A0A1W0X011"/>
<evidence type="ECO:0000256" key="8">
    <source>
        <dbReference type="PROSITE-ProRule" id="PRU00703"/>
    </source>
</evidence>
<dbReference type="GO" id="GO:0015693">
    <property type="term" value="P:magnesium ion transport"/>
    <property type="evidence" value="ECO:0007669"/>
    <property type="project" value="UniProtKB-ARBA"/>
</dbReference>
<feature type="chain" id="PRO_5012438706" evidence="11">
    <location>
        <begin position="22"/>
        <end position="791"/>
    </location>
</feature>
<dbReference type="PANTHER" id="PTHR12064">
    <property type="entry name" value="METAL TRANSPORTER CNNM"/>
    <property type="match status" value="1"/>
</dbReference>
<dbReference type="GO" id="GO:0032026">
    <property type="term" value="P:response to magnesium ion"/>
    <property type="evidence" value="ECO:0007669"/>
    <property type="project" value="UniProtKB-ARBA"/>
</dbReference>
<reference evidence="15" key="1">
    <citation type="submission" date="2017-01" db="EMBL/GenBank/DDBJ databases">
        <title>Comparative genomics of anhydrobiosis in the tardigrade Hypsibius dujardini.</title>
        <authorList>
            <person name="Yoshida Y."/>
            <person name="Koutsovoulos G."/>
            <person name="Laetsch D."/>
            <person name="Stevens L."/>
            <person name="Kumar S."/>
            <person name="Horikawa D."/>
            <person name="Ishino K."/>
            <person name="Komine S."/>
            <person name="Tomita M."/>
            <person name="Blaxter M."/>
            <person name="Arakawa K."/>
        </authorList>
    </citation>
    <scope>NUCLEOTIDE SEQUENCE [LARGE SCALE GENOMIC DNA]</scope>
    <source>
        <strain evidence="15">Z151</strain>
    </source>
</reference>
<dbReference type="Pfam" id="PF01595">
    <property type="entry name" value="CNNM"/>
    <property type="match status" value="1"/>
</dbReference>
<dbReference type="GO" id="GO:1905941">
    <property type="term" value="P:positive regulation of gonad development"/>
    <property type="evidence" value="ECO:0007669"/>
    <property type="project" value="UniProtKB-ARBA"/>
</dbReference>
<dbReference type="SUPFAM" id="SSF54631">
    <property type="entry name" value="CBS-domain pair"/>
    <property type="match status" value="1"/>
</dbReference>
<dbReference type="EMBL" id="MTYJ01000027">
    <property type="protein sequence ID" value="OQV20801.1"/>
    <property type="molecule type" value="Genomic_DNA"/>
</dbReference>
<dbReference type="Gene3D" id="3.10.580.10">
    <property type="entry name" value="CBS-domain"/>
    <property type="match status" value="1"/>
</dbReference>
<dbReference type="GO" id="GO:0010960">
    <property type="term" value="P:magnesium ion homeostasis"/>
    <property type="evidence" value="ECO:0007669"/>
    <property type="project" value="InterPro"/>
</dbReference>
<evidence type="ECO:0000256" key="2">
    <source>
        <dbReference type="ARBA" id="ARBA00010484"/>
    </source>
</evidence>
<evidence type="ECO:0000256" key="9">
    <source>
        <dbReference type="PROSITE-ProRule" id="PRU01193"/>
    </source>
</evidence>
<feature type="signal peptide" evidence="11">
    <location>
        <begin position="1"/>
        <end position="21"/>
    </location>
</feature>
<evidence type="ECO:0000256" key="3">
    <source>
        <dbReference type="ARBA" id="ARBA00022692"/>
    </source>
</evidence>
<evidence type="ECO:0000256" key="5">
    <source>
        <dbReference type="ARBA" id="ARBA00022989"/>
    </source>
</evidence>
<keyword evidence="4" id="KW-0677">Repeat</keyword>
<dbReference type="InterPro" id="IPR000644">
    <property type="entry name" value="CBS_dom"/>
</dbReference>
<dbReference type="InterPro" id="IPR002550">
    <property type="entry name" value="CNNM"/>
</dbReference>
<feature type="transmembrane region" description="Helical" evidence="10">
    <location>
        <begin position="173"/>
        <end position="194"/>
    </location>
</feature>
<evidence type="ECO:0000256" key="4">
    <source>
        <dbReference type="ARBA" id="ARBA00022737"/>
    </source>
</evidence>
<feature type="domain" description="CNNM transmembrane" evidence="13">
    <location>
        <begin position="173"/>
        <end position="352"/>
    </location>
</feature>
<name>A0A1W0X011_HYPEX</name>
<feature type="domain" description="CBS" evidence="12">
    <location>
        <begin position="371"/>
        <end position="432"/>
    </location>
</feature>
<dbReference type="Pfam" id="PF25562">
    <property type="entry name" value="CNBH_CNNM2_C"/>
    <property type="match status" value="1"/>
</dbReference>
<dbReference type="OrthoDB" id="5353557at2759"/>
<dbReference type="InterPro" id="IPR045095">
    <property type="entry name" value="ACDP"/>
</dbReference>